<evidence type="ECO:0000313" key="3">
    <source>
        <dbReference type="EMBL" id="MBA0786927.1"/>
    </source>
</evidence>
<feature type="domain" description="Disease resistance protein At4g27190-like leucine-rich repeats" evidence="2">
    <location>
        <begin position="5"/>
        <end position="106"/>
    </location>
</feature>
<dbReference type="PANTHER" id="PTHR33463:SF167">
    <property type="entry name" value="PUTATIVE-RELATED"/>
    <property type="match status" value="1"/>
</dbReference>
<dbReference type="InterPro" id="IPR050905">
    <property type="entry name" value="Plant_NBS-LRR"/>
</dbReference>
<gene>
    <name evidence="3" type="ORF">Gotri_026410</name>
</gene>
<feature type="domain" description="Disease resistance protein At4g27190-like leucine-rich repeats" evidence="2">
    <location>
        <begin position="265"/>
        <end position="316"/>
    </location>
</feature>
<name>A0A7J9FNS6_9ROSI</name>
<dbReference type="InterPro" id="IPR057135">
    <property type="entry name" value="At4g27190-like_LRR"/>
</dbReference>
<dbReference type="SUPFAM" id="SSF52047">
    <property type="entry name" value="RNI-like"/>
    <property type="match status" value="1"/>
</dbReference>
<comment type="caution">
    <text evidence="3">The sequence shown here is derived from an EMBL/GenBank/DDBJ whole genome shotgun (WGS) entry which is preliminary data.</text>
</comment>
<reference evidence="3 4" key="1">
    <citation type="journal article" date="2019" name="Genome Biol. Evol.">
        <title>Insights into the evolution of the New World diploid cottons (Gossypium, subgenus Houzingenia) based on genome sequencing.</title>
        <authorList>
            <person name="Grover C.E."/>
            <person name="Arick M.A. 2nd"/>
            <person name="Thrash A."/>
            <person name="Conover J.L."/>
            <person name="Sanders W.S."/>
            <person name="Peterson D.G."/>
            <person name="Frelichowski J.E."/>
            <person name="Scheffler J.A."/>
            <person name="Scheffler B.E."/>
            <person name="Wendel J.F."/>
        </authorList>
    </citation>
    <scope>NUCLEOTIDE SEQUENCE [LARGE SCALE GENOMIC DNA]</scope>
    <source>
        <strain evidence="3">8</strain>
        <tissue evidence="3">Leaf</tissue>
    </source>
</reference>
<feature type="non-terminal residue" evidence="3">
    <location>
        <position position="1"/>
    </location>
</feature>
<dbReference type="AlphaFoldDB" id="A0A7J9FNS6"/>
<protein>
    <recommendedName>
        <fullName evidence="2">Disease resistance protein At4g27190-like leucine-rich repeats domain-containing protein</fullName>
    </recommendedName>
</protein>
<organism evidence="3 4">
    <name type="scientific">Gossypium trilobum</name>
    <dbReference type="NCBI Taxonomy" id="34281"/>
    <lineage>
        <taxon>Eukaryota</taxon>
        <taxon>Viridiplantae</taxon>
        <taxon>Streptophyta</taxon>
        <taxon>Embryophyta</taxon>
        <taxon>Tracheophyta</taxon>
        <taxon>Spermatophyta</taxon>
        <taxon>Magnoliopsida</taxon>
        <taxon>eudicotyledons</taxon>
        <taxon>Gunneridae</taxon>
        <taxon>Pentapetalae</taxon>
        <taxon>rosids</taxon>
        <taxon>malvids</taxon>
        <taxon>Malvales</taxon>
        <taxon>Malvaceae</taxon>
        <taxon>Malvoideae</taxon>
        <taxon>Gossypium</taxon>
    </lineage>
</organism>
<dbReference type="Pfam" id="PF23247">
    <property type="entry name" value="LRR_RPS2"/>
    <property type="match status" value="3"/>
</dbReference>
<dbReference type="EMBL" id="JABEZW010224878">
    <property type="protein sequence ID" value="MBA0786927.1"/>
    <property type="molecule type" value="Genomic_DNA"/>
</dbReference>
<dbReference type="PANTHER" id="PTHR33463">
    <property type="entry name" value="NB-ARC DOMAIN-CONTAINING PROTEIN-RELATED"/>
    <property type="match status" value="1"/>
</dbReference>
<proteinExistence type="predicted"/>
<dbReference type="InterPro" id="IPR032675">
    <property type="entry name" value="LRR_dom_sf"/>
</dbReference>
<evidence type="ECO:0000313" key="4">
    <source>
        <dbReference type="Proteomes" id="UP000593568"/>
    </source>
</evidence>
<keyword evidence="1" id="KW-0611">Plant defense</keyword>
<evidence type="ECO:0000259" key="2">
    <source>
        <dbReference type="Pfam" id="PF23247"/>
    </source>
</evidence>
<dbReference type="Gene3D" id="3.80.10.10">
    <property type="entry name" value="Ribonuclease Inhibitor"/>
    <property type="match status" value="1"/>
</dbReference>
<accession>A0A7J9FNS6</accession>
<sequence length="316" mass="36148">MDQFPPDLFSRIKVFKVDGGFHSGSSYIFPLFRRFYNLESLKFSNFDFKHVVPCKGDVGTLSPIKNLELRSPKNLKHVWRKDSELGHILSNLQTLTISSCDDLKNIGASSLSFQNLTTLDVSDCKMMTNLVTPLVVENLVQLTTMRVSGCTEMTEIVTNEGDYHQPIVVRKLKSLEINNLQRLTSFCPGSYTFNFPCLEEVVAETCPRLKIFSEGVLSTPQLQRVKRGRYYGKVCWKGDLNTIIQQLYTKKGGFNSPFDLNISDTFPKLIEIWKRNPQEILESKNLGRIEIYKCSSLSYIFTPSMLLSLKQLERIE</sequence>
<feature type="domain" description="Disease resistance protein At4g27190-like leucine-rich repeats" evidence="2">
    <location>
        <begin position="110"/>
        <end position="212"/>
    </location>
</feature>
<evidence type="ECO:0000256" key="1">
    <source>
        <dbReference type="ARBA" id="ARBA00022821"/>
    </source>
</evidence>
<keyword evidence="4" id="KW-1185">Reference proteome</keyword>
<dbReference type="Proteomes" id="UP000593568">
    <property type="component" value="Unassembled WGS sequence"/>
</dbReference>